<evidence type="ECO:0000313" key="2">
    <source>
        <dbReference type="Proteomes" id="UP000499080"/>
    </source>
</evidence>
<comment type="caution">
    <text evidence="1">The sequence shown here is derived from an EMBL/GenBank/DDBJ whole genome shotgun (WGS) entry which is preliminary data.</text>
</comment>
<sequence length="94" mass="10792">MRLVICLLGRSYGGRVRLVICLLRRSYGGRVRLVICLLGRDYGGRIRLVICPTRTEITQWKSEARHLLAGEITVNEHSSSATRQRLRWKSEVVI</sequence>
<protein>
    <submittedName>
        <fullName evidence="1">Uncharacterized protein</fullName>
    </submittedName>
</protein>
<keyword evidence="2" id="KW-1185">Reference proteome</keyword>
<evidence type="ECO:0000313" key="1">
    <source>
        <dbReference type="EMBL" id="GBO35955.1"/>
    </source>
</evidence>
<gene>
    <name evidence="1" type="ORF">AVEN_107887_1</name>
</gene>
<accession>A0A4Y2WEQ9</accession>
<dbReference type="EMBL" id="BGPR01059996">
    <property type="protein sequence ID" value="GBO35955.1"/>
    <property type="molecule type" value="Genomic_DNA"/>
</dbReference>
<name>A0A4Y2WEQ9_ARAVE</name>
<dbReference type="AlphaFoldDB" id="A0A4Y2WEQ9"/>
<proteinExistence type="predicted"/>
<dbReference type="Proteomes" id="UP000499080">
    <property type="component" value="Unassembled WGS sequence"/>
</dbReference>
<organism evidence="1 2">
    <name type="scientific">Araneus ventricosus</name>
    <name type="common">Orbweaver spider</name>
    <name type="synonym">Epeira ventricosa</name>
    <dbReference type="NCBI Taxonomy" id="182803"/>
    <lineage>
        <taxon>Eukaryota</taxon>
        <taxon>Metazoa</taxon>
        <taxon>Ecdysozoa</taxon>
        <taxon>Arthropoda</taxon>
        <taxon>Chelicerata</taxon>
        <taxon>Arachnida</taxon>
        <taxon>Araneae</taxon>
        <taxon>Araneomorphae</taxon>
        <taxon>Entelegynae</taxon>
        <taxon>Araneoidea</taxon>
        <taxon>Araneidae</taxon>
        <taxon>Araneus</taxon>
    </lineage>
</organism>
<reference evidence="1 2" key="1">
    <citation type="journal article" date="2019" name="Sci. Rep.">
        <title>Orb-weaving spider Araneus ventricosus genome elucidates the spidroin gene catalogue.</title>
        <authorList>
            <person name="Kono N."/>
            <person name="Nakamura H."/>
            <person name="Ohtoshi R."/>
            <person name="Moran D.A.P."/>
            <person name="Shinohara A."/>
            <person name="Yoshida Y."/>
            <person name="Fujiwara M."/>
            <person name="Mori M."/>
            <person name="Tomita M."/>
            <person name="Arakawa K."/>
        </authorList>
    </citation>
    <scope>NUCLEOTIDE SEQUENCE [LARGE SCALE GENOMIC DNA]</scope>
</reference>